<feature type="transmembrane region" description="Helical" evidence="10">
    <location>
        <begin position="131"/>
        <end position="154"/>
    </location>
</feature>
<comment type="similarity">
    <text evidence="2">Belongs to the protease PrsW family.</text>
</comment>
<evidence type="ECO:0000256" key="8">
    <source>
        <dbReference type="ARBA" id="ARBA00022989"/>
    </source>
</evidence>
<evidence type="ECO:0000256" key="5">
    <source>
        <dbReference type="ARBA" id="ARBA00022670"/>
    </source>
</evidence>
<dbReference type="EMBL" id="JPFK01000007">
    <property type="protein sequence ID" value="KFB00884.1"/>
    <property type="molecule type" value="Genomic_DNA"/>
</dbReference>
<evidence type="ECO:0000256" key="2">
    <source>
        <dbReference type="ARBA" id="ARBA00009165"/>
    </source>
</evidence>
<dbReference type="RefSeq" id="WP_036122843.1">
    <property type="nucleotide sequence ID" value="NZ_BMET01000004.1"/>
</dbReference>
<organism evidence="11 12">
    <name type="scientific">Mangrovimonas yunxiaonensis</name>
    <dbReference type="NCBI Taxonomy" id="1197477"/>
    <lineage>
        <taxon>Bacteria</taxon>
        <taxon>Pseudomonadati</taxon>
        <taxon>Bacteroidota</taxon>
        <taxon>Flavobacteriia</taxon>
        <taxon>Flavobacteriales</taxon>
        <taxon>Flavobacteriaceae</taxon>
        <taxon>Mangrovimonas</taxon>
    </lineage>
</organism>
<evidence type="ECO:0000256" key="7">
    <source>
        <dbReference type="ARBA" id="ARBA00022801"/>
    </source>
</evidence>
<comment type="caution">
    <text evidence="11">The sequence shown here is derived from an EMBL/GenBank/DDBJ whole genome shotgun (WGS) entry which is preliminary data.</text>
</comment>
<keyword evidence="7" id="KW-0378">Hydrolase</keyword>
<dbReference type="Proteomes" id="UP000028521">
    <property type="component" value="Unassembled WGS sequence"/>
</dbReference>
<keyword evidence="11" id="KW-0808">Transferase</keyword>
<dbReference type="PANTHER" id="PTHR36844:SF1">
    <property type="entry name" value="PROTEASE PRSW"/>
    <property type="match status" value="1"/>
</dbReference>
<feature type="transmembrane region" description="Helical" evidence="10">
    <location>
        <begin position="104"/>
        <end position="125"/>
    </location>
</feature>
<feature type="transmembrane region" description="Helical" evidence="10">
    <location>
        <begin position="194"/>
        <end position="213"/>
    </location>
</feature>
<dbReference type="GO" id="GO:0006508">
    <property type="term" value="P:proteolysis"/>
    <property type="evidence" value="ECO:0007669"/>
    <property type="project" value="UniProtKB-KW"/>
</dbReference>
<dbReference type="AlphaFoldDB" id="A0A084TJJ8"/>
<keyword evidence="9 10" id="KW-0472">Membrane</keyword>
<name>A0A084TJJ8_9FLAO</name>
<dbReference type="GO" id="GO:0005886">
    <property type="term" value="C:plasma membrane"/>
    <property type="evidence" value="ECO:0007669"/>
    <property type="project" value="UniProtKB-SubCell"/>
</dbReference>
<dbReference type="PIRSF" id="PIRSF016933">
    <property type="entry name" value="PrsW"/>
    <property type="match status" value="1"/>
</dbReference>
<dbReference type="STRING" id="1197477.IA57_10575"/>
<keyword evidence="5" id="KW-0645">Protease</keyword>
<reference evidence="12" key="2">
    <citation type="submission" date="2014-07" db="EMBL/GenBank/DDBJ databases">
        <title>Genome sequence of Mangrovimonas yunxiaonensis.</title>
        <authorList>
            <person name="Li Y."/>
            <person name="Zheng T."/>
        </authorList>
    </citation>
    <scope>NUCLEOTIDE SEQUENCE [LARGE SCALE GENOMIC DNA]</scope>
    <source>
        <strain evidence="12">LY01</strain>
    </source>
</reference>
<keyword evidence="8 10" id="KW-1133">Transmembrane helix</keyword>
<evidence type="ECO:0000256" key="10">
    <source>
        <dbReference type="SAM" id="Phobius"/>
    </source>
</evidence>
<keyword evidence="12" id="KW-1185">Reference proteome</keyword>
<keyword evidence="11" id="KW-0032">Aminotransferase</keyword>
<dbReference type="InterPro" id="IPR023596">
    <property type="entry name" value="Peptidase_PrsW_arch/bac"/>
</dbReference>
<feature type="transmembrane region" description="Helical" evidence="10">
    <location>
        <begin position="166"/>
        <end position="188"/>
    </location>
</feature>
<dbReference type="OrthoDB" id="5504276at2"/>
<gene>
    <name evidence="11" type="ORF">IA57_10575</name>
</gene>
<feature type="transmembrane region" description="Helical" evidence="10">
    <location>
        <begin position="5"/>
        <end position="20"/>
    </location>
</feature>
<dbReference type="GO" id="GO:0008233">
    <property type="term" value="F:peptidase activity"/>
    <property type="evidence" value="ECO:0007669"/>
    <property type="project" value="UniProtKB-KW"/>
</dbReference>
<dbReference type="InterPro" id="IPR026898">
    <property type="entry name" value="PrsW"/>
</dbReference>
<evidence type="ECO:0000256" key="1">
    <source>
        <dbReference type="ARBA" id="ARBA00004651"/>
    </source>
</evidence>
<accession>A0A084TJJ8</accession>
<protein>
    <recommendedName>
        <fullName evidence="3">Protease PrsW</fullName>
    </recommendedName>
</protein>
<keyword evidence="6 10" id="KW-0812">Transmembrane</keyword>
<reference evidence="11 12" key="1">
    <citation type="journal article" date="2014" name="Genome Announc.">
        <title>Draft Genome Sequence of the Algicidal Bacterium Mangrovimonas yunxiaonensis Strain LY01.</title>
        <authorList>
            <person name="Li Y."/>
            <person name="Zhu H."/>
            <person name="Li C."/>
            <person name="Zhang H."/>
            <person name="Chen Z."/>
            <person name="Zheng W."/>
            <person name="Xu H."/>
            <person name="Zheng T."/>
        </authorList>
    </citation>
    <scope>NUCLEOTIDE SEQUENCE [LARGE SCALE GENOMIC DNA]</scope>
    <source>
        <strain evidence="11 12">LY01</strain>
    </source>
</reference>
<feature type="transmembrane region" description="Helical" evidence="10">
    <location>
        <begin position="32"/>
        <end position="53"/>
    </location>
</feature>
<feature type="transmembrane region" description="Helical" evidence="10">
    <location>
        <begin position="65"/>
        <end position="83"/>
    </location>
</feature>
<dbReference type="PANTHER" id="PTHR36844">
    <property type="entry name" value="PROTEASE PRSW"/>
    <property type="match status" value="1"/>
</dbReference>
<evidence type="ECO:0000256" key="6">
    <source>
        <dbReference type="ARBA" id="ARBA00022692"/>
    </source>
</evidence>
<evidence type="ECO:0000313" key="12">
    <source>
        <dbReference type="Proteomes" id="UP000028521"/>
    </source>
</evidence>
<proteinExistence type="inferred from homology"/>
<evidence type="ECO:0000256" key="9">
    <source>
        <dbReference type="ARBA" id="ARBA00023136"/>
    </source>
</evidence>
<sequence length="231" mass="26362">MNLIIFALAPVFTIILYIYIKDKYEKEPKLLLLYSFLFGAFISIIITTIMYVIFDYILPLDSSVVFQQFIKAFFIVGFTEEFSKYIVVRFYNQPKPAFNEPYDGIMYAVMVSMGFAATENIMYVLDGGYKTALLRAFTAVPAHATFGILMGYFMGKAKFAGKNRGLLNLLGLLLAIIFHGAYDFFLFIDFIPGVWVGAFISLGIGLILSRKAIKRHQNRSHFKIADRKKHL</sequence>
<keyword evidence="4" id="KW-1003">Cell membrane</keyword>
<evidence type="ECO:0000256" key="3">
    <source>
        <dbReference type="ARBA" id="ARBA00018997"/>
    </source>
</evidence>
<comment type="subcellular location">
    <subcellularLocation>
        <location evidence="1">Cell membrane</location>
        <topology evidence="1">Multi-pass membrane protein</topology>
    </subcellularLocation>
</comment>
<dbReference type="Pfam" id="PF13367">
    <property type="entry name" value="PrsW-protease"/>
    <property type="match status" value="1"/>
</dbReference>
<dbReference type="GO" id="GO:0008483">
    <property type="term" value="F:transaminase activity"/>
    <property type="evidence" value="ECO:0007669"/>
    <property type="project" value="UniProtKB-KW"/>
</dbReference>
<evidence type="ECO:0000313" key="11">
    <source>
        <dbReference type="EMBL" id="KFB00884.1"/>
    </source>
</evidence>
<evidence type="ECO:0000256" key="4">
    <source>
        <dbReference type="ARBA" id="ARBA00022475"/>
    </source>
</evidence>
<dbReference type="eggNOG" id="COG2339">
    <property type="taxonomic scope" value="Bacteria"/>
</dbReference>